<dbReference type="PANTHER" id="PTHR30273:SF2">
    <property type="entry name" value="PROTEIN FECR"/>
    <property type="match status" value="1"/>
</dbReference>
<dbReference type="PIRSF" id="PIRSF018266">
    <property type="entry name" value="FecR"/>
    <property type="match status" value="1"/>
</dbReference>
<feature type="domain" description="FecR protein" evidence="2">
    <location>
        <begin position="124"/>
        <end position="216"/>
    </location>
</feature>
<protein>
    <submittedName>
        <fullName evidence="4">Anti-FecI sigma factor, FecR</fullName>
    </submittedName>
</protein>
<dbReference type="AlphaFoldDB" id="F8N7N9"/>
<evidence type="ECO:0000313" key="5">
    <source>
        <dbReference type="Proteomes" id="UP000002772"/>
    </source>
</evidence>
<evidence type="ECO:0000256" key="1">
    <source>
        <dbReference type="SAM" id="Phobius"/>
    </source>
</evidence>
<dbReference type="eggNOG" id="COG3712">
    <property type="taxonomic scope" value="Bacteria"/>
</dbReference>
<dbReference type="Pfam" id="PF04773">
    <property type="entry name" value="FecR"/>
    <property type="match status" value="1"/>
</dbReference>
<dbReference type="Gene3D" id="3.55.50.30">
    <property type="match status" value="1"/>
</dbReference>
<feature type="domain" description="Protein FecR C-terminal" evidence="3">
    <location>
        <begin position="264"/>
        <end position="321"/>
    </location>
</feature>
<dbReference type="GO" id="GO:0016989">
    <property type="term" value="F:sigma factor antagonist activity"/>
    <property type="evidence" value="ECO:0007669"/>
    <property type="project" value="TreeGrafter"/>
</dbReference>
<dbReference type="OrthoDB" id="676789at2"/>
<dbReference type="InterPro" id="IPR006860">
    <property type="entry name" value="FecR"/>
</dbReference>
<dbReference type="Pfam" id="PF16344">
    <property type="entry name" value="FecR_C"/>
    <property type="match status" value="1"/>
</dbReference>
<keyword evidence="5" id="KW-1185">Reference proteome</keyword>
<proteinExistence type="predicted"/>
<keyword evidence="1" id="KW-1133">Transmembrane helix</keyword>
<dbReference type="PANTHER" id="PTHR30273">
    <property type="entry name" value="PERIPLASMIC SIGNAL SENSOR AND SIGMA FACTOR ACTIVATOR FECR-RELATED"/>
    <property type="match status" value="1"/>
</dbReference>
<keyword evidence="1" id="KW-0472">Membrane</keyword>
<evidence type="ECO:0000259" key="3">
    <source>
        <dbReference type="Pfam" id="PF16344"/>
    </source>
</evidence>
<reference evidence="5" key="1">
    <citation type="journal article" date="2011" name="Stand. Genomic Sci.">
        <title>Non-contiguous finished genome sequence of the opportunistic oral pathogen Prevotella multisaccharivorax type strain (PPPA20).</title>
        <authorList>
            <person name="Pati A."/>
            <person name="Gronow S."/>
            <person name="Lu M."/>
            <person name="Lapidus A."/>
            <person name="Nolan M."/>
            <person name="Lucas S."/>
            <person name="Hammon N."/>
            <person name="Deshpande S."/>
            <person name="Cheng J.F."/>
            <person name="Tapia R."/>
            <person name="Han C."/>
            <person name="Goodwin L."/>
            <person name="Pitluck S."/>
            <person name="Liolios K."/>
            <person name="Pagani I."/>
            <person name="Mavromatis K."/>
            <person name="Mikhailova N."/>
            <person name="Huntemann M."/>
            <person name="Chen A."/>
            <person name="Palaniappan K."/>
            <person name="Land M."/>
            <person name="Hauser L."/>
            <person name="Detter J.C."/>
            <person name="Brambilla E.M."/>
            <person name="Rohde M."/>
            <person name="Goker M."/>
            <person name="Woyke T."/>
            <person name="Bristow J."/>
            <person name="Eisen J.A."/>
            <person name="Markowitz V."/>
            <person name="Hugenholtz P."/>
            <person name="Kyrpides N.C."/>
            <person name="Klenk H.P."/>
            <person name="Ivanova N."/>
        </authorList>
    </citation>
    <scope>NUCLEOTIDE SEQUENCE [LARGE SCALE GENOMIC DNA]</scope>
    <source>
        <strain evidence="5">DSM 17128</strain>
    </source>
</reference>
<dbReference type="STRING" id="688246.Premu_0942"/>
<dbReference type="InterPro" id="IPR032508">
    <property type="entry name" value="FecR_C"/>
</dbReference>
<evidence type="ECO:0000259" key="2">
    <source>
        <dbReference type="Pfam" id="PF04773"/>
    </source>
</evidence>
<dbReference type="Proteomes" id="UP000002772">
    <property type="component" value="Unassembled WGS sequence"/>
</dbReference>
<dbReference type="InterPro" id="IPR012373">
    <property type="entry name" value="Ferrdict_sens_TM"/>
</dbReference>
<accession>F8N7N9</accession>
<gene>
    <name evidence="4" type="ORF">Premu_0942</name>
</gene>
<keyword evidence="1" id="KW-0812">Transmembrane</keyword>
<organism evidence="4 5">
    <name type="scientific">Hallella multisaccharivorax DSM 17128</name>
    <dbReference type="NCBI Taxonomy" id="688246"/>
    <lineage>
        <taxon>Bacteria</taxon>
        <taxon>Pseudomonadati</taxon>
        <taxon>Bacteroidota</taxon>
        <taxon>Bacteroidia</taxon>
        <taxon>Bacteroidales</taxon>
        <taxon>Prevotellaceae</taxon>
        <taxon>Hallella</taxon>
    </lineage>
</organism>
<name>F8N7N9_9BACT</name>
<dbReference type="HOGENOM" id="CLU_050192_2_3_10"/>
<evidence type="ECO:0000313" key="4">
    <source>
        <dbReference type="EMBL" id="EGN56394.1"/>
    </source>
</evidence>
<feature type="transmembrane region" description="Helical" evidence="1">
    <location>
        <begin position="89"/>
        <end position="107"/>
    </location>
</feature>
<dbReference type="EMBL" id="GL945017">
    <property type="protein sequence ID" value="EGN56394.1"/>
    <property type="molecule type" value="Genomic_DNA"/>
</dbReference>
<sequence length="325" mass="36941">MNIYQEDLIIQLLCGELNHEGKEELRNWIAISNENRNYVQAQEEIWFSSVNRKELVRYDASKAFESFLSHIAEAGADKQEKASNRLHRLFRYAAMIAIVALISFFAYQHGPRRLSEEFAEIVIEPAPGSRTKTILSDGTSVWLNSGSKLTYSQGFGLKDRQVSLEGEGFFEVTKNKDLPFSVKSGILQVNVLGTKFNFRDYPEDPEAEVPLSEGFVSLKSLMKNNHESQTLIPGQRAVLIKKTGKIEVDEYEVGKSRMWTRGFLILDGESIYSIAKKLERFYGVKVTVSSKALEQFHFYGDFIRQEQSLTDVLKVLEGTGNSITR</sequence>
<dbReference type="RefSeq" id="WP_007573489.1">
    <property type="nucleotide sequence ID" value="NZ_BPTS01000001.1"/>
</dbReference>
<dbReference type="Gene3D" id="2.60.120.1440">
    <property type="match status" value="1"/>
</dbReference>